<evidence type="ECO:0000313" key="11">
    <source>
        <dbReference type="EMBL" id="GFZ30527.1"/>
    </source>
</evidence>
<dbReference type="PANTHER" id="PTHR34981:SF1">
    <property type="entry name" value="CELL DIVISION PROTEIN ZAPA"/>
    <property type="match status" value="1"/>
</dbReference>
<evidence type="ECO:0000313" key="12">
    <source>
        <dbReference type="Proteomes" id="UP000663802"/>
    </source>
</evidence>
<dbReference type="InterPro" id="IPR007838">
    <property type="entry name" value="Cell_div_ZapA-like"/>
</dbReference>
<evidence type="ECO:0000256" key="9">
    <source>
        <dbReference type="ARBA" id="ARBA00033158"/>
    </source>
</evidence>
<comment type="subcellular location">
    <subcellularLocation>
        <location evidence="1">Cytoplasm</location>
    </subcellularLocation>
</comment>
<evidence type="ECO:0000256" key="2">
    <source>
        <dbReference type="ARBA" id="ARBA00015195"/>
    </source>
</evidence>
<evidence type="ECO:0000256" key="1">
    <source>
        <dbReference type="ARBA" id="ARBA00004496"/>
    </source>
</evidence>
<dbReference type="Pfam" id="PF05164">
    <property type="entry name" value="ZapA"/>
    <property type="match status" value="1"/>
</dbReference>
<dbReference type="InterPro" id="IPR036192">
    <property type="entry name" value="Cell_div_ZapA-like_sf"/>
</dbReference>
<dbReference type="RefSeq" id="WP_206868522.1">
    <property type="nucleotide sequence ID" value="NZ_BMBA01000001.1"/>
</dbReference>
<evidence type="ECO:0000256" key="5">
    <source>
        <dbReference type="ARBA" id="ARBA00023210"/>
    </source>
</evidence>
<accession>A0ABQ1E6V8</accession>
<keyword evidence="3" id="KW-0963">Cytoplasm</keyword>
<comment type="caution">
    <text evidence="11">The sequence shown here is derived from an EMBL/GenBank/DDBJ whole genome shotgun (WGS) entry which is preliminary data.</text>
</comment>
<organism evidence="11 12">
    <name type="scientific">Clostridium zeae</name>
    <dbReference type="NCBI Taxonomy" id="2759022"/>
    <lineage>
        <taxon>Bacteria</taxon>
        <taxon>Bacillati</taxon>
        <taxon>Bacillota</taxon>
        <taxon>Clostridia</taxon>
        <taxon>Eubacteriales</taxon>
        <taxon>Clostridiaceae</taxon>
        <taxon>Clostridium</taxon>
    </lineage>
</organism>
<keyword evidence="5" id="KW-0717">Septation</keyword>
<keyword evidence="10" id="KW-0175">Coiled coil</keyword>
<comment type="function">
    <text evidence="7">Activator of cell division through the inhibition of FtsZ GTPase activity, therefore promoting FtsZ assembly into bundles of protofilaments necessary for the formation of the division Z ring. It is recruited early at mid-cell but it is not essential for cell division.</text>
</comment>
<dbReference type="GO" id="GO:0051301">
    <property type="term" value="P:cell division"/>
    <property type="evidence" value="ECO:0007669"/>
    <property type="project" value="UniProtKB-KW"/>
</dbReference>
<dbReference type="SUPFAM" id="SSF102829">
    <property type="entry name" value="Cell division protein ZapA-like"/>
    <property type="match status" value="1"/>
</dbReference>
<sequence>MGSVTVRINGIDYNLKGKDDEEYLNYIAKYVDEKVKEILSKNNKLSSVAATALAAINISDELFKVNNDYNDLLGNFEDLQKENDELKQRIEDVELKEQEEKQEYLSMMQAIEDLRLEKLSLEEKNSSLLEALNSKNNELEELKSVELNEEHEDLSEQITELEAAAKKLLEENNSLKLVNREIKFELQSSKYKVMDLEKKYLDSQINLATEIKKREPYLKVKDNK</sequence>
<protein>
    <recommendedName>
        <fullName evidence="2">Cell division protein ZapA</fullName>
    </recommendedName>
    <alternativeName>
        <fullName evidence="9">Z ring-associated protein ZapA</fullName>
    </alternativeName>
</protein>
<name>A0ABQ1E6V8_9CLOT</name>
<dbReference type="PANTHER" id="PTHR34981">
    <property type="entry name" value="CELL DIVISION PROTEIN ZAPA"/>
    <property type="match status" value="1"/>
</dbReference>
<evidence type="ECO:0000256" key="6">
    <source>
        <dbReference type="ARBA" id="ARBA00023306"/>
    </source>
</evidence>
<evidence type="ECO:0000256" key="3">
    <source>
        <dbReference type="ARBA" id="ARBA00022490"/>
    </source>
</evidence>
<dbReference type="InterPro" id="IPR053712">
    <property type="entry name" value="Bac_CellDiv_Activator"/>
</dbReference>
<dbReference type="EMBL" id="BMBA01000001">
    <property type="protein sequence ID" value="GFZ30527.1"/>
    <property type="molecule type" value="Genomic_DNA"/>
</dbReference>
<gene>
    <name evidence="11" type="ORF">CSC2_10530</name>
</gene>
<evidence type="ECO:0000256" key="4">
    <source>
        <dbReference type="ARBA" id="ARBA00022618"/>
    </source>
</evidence>
<dbReference type="Proteomes" id="UP000663802">
    <property type="component" value="Unassembled WGS sequence"/>
</dbReference>
<comment type="subunit">
    <text evidence="8">Homodimer. Interacts with FtsZ.</text>
</comment>
<dbReference type="Gene3D" id="6.10.250.790">
    <property type="match status" value="1"/>
</dbReference>
<reference evidence="11 12" key="1">
    <citation type="journal article" date="2021" name="Int. J. Syst. Evol. Microbiol.">
        <title>Clostridium zeae sp. nov., isolated from corn silage.</title>
        <authorList>
            <person name="Kobayashi H."/>
            <person name="Tanizawa Y."/>
            <person name="Yagura M."/>
            <person name="Sakamoto M."/>
            <person name="Ohkuma M."/>
            <person name="Tohno M."/>
        </authorList>
    </citation>
    <scope>NUCLEOTIDE SEQUENCE [LARGE SCALE GENOMIC DNA]</scope>
    <source>
        <strain evidence="11 12">CSC2</strain>
    </source>
</reference>
<feature type="coiled-coil region" evidence="10">
    <location>
        <begin position="69"/>
        <end position="181"/>
    </location>
</feature>
<keyword evidence="6" id="KW-0131">Cell cycle</keyword>
<keyword evidence="4 11" id="KW-0132">Cell division</keyword>
<evidence type="ECO:0000256" key="10">
    <source>
        <dbReference type="SAM" id="Coils"/>
    </source>
</evidence>
<evidence type="ECO:0000256" key="8">
    <source>
        <dbReference type="ARBA" id="ARBA00026068"/>
    </source>
</evidence>
<proteinExistence type="predicted"/>
<evidence type="ECO:0000256" key="7">
    <source>
        <dbReference type="ARBA" id="ARBA00024910"/>
    </source>
</evidence>
<keyword evidence="12" id="KW-1185">Reference proteome</keyword>